<keyword evidence="8" id="KW-1185">Reference proteome</keyword>
<feature type="transmembrane region" description="Helical" evidence="6">
    <location>
        <begin position="464"/>
        <end position="482"/>
    </location>
</feature>
<feature type="transmembrane region" description="Helical" evidence="6">
    <location>
        <begin position="312"/>
        <end position="330"/>
    </location>
</feature>
<feature type="transmembrane region" description="Helical" evidence="6">
    <location>
        <begin position="342"/>
        <end position="363"/>
    </location>
</feature>
<comment type="subcellular location">
    <subcellularLocation>
        <location evidence="1">Cell membrane</location>
        <topology evidence="1">Multi-pass membrane protein</topology>
    </subcellularLocation>
</comment>
<dbReference type="RefSeq" id="WP_250586260.1">
    <property type="nucleotide sequence ID" value="NZ_JAKRVX010000013.1"/>
</dbReference>
<evidence type="ECO:0000256" key="6">
    <source>
        <dbReference type="SAM" id="Phobius"/>
    </source>
</evidence>
<evidence type="ECO:0000256" key="4">
    <source>
        <dbReference type="ARBA" id="ARBA00022989"/>
    </source>
</evidence>
<evidence type="ECO:0000256" key="2">
    <source>
        <dbReference type="ARBA" id="ARBA00022475"/>
    </source>
</evidence>
<evidence type="ECO:0000256" key="5">
    <source>
        <dbReference type="ARBA" id="ARBA00023136"/>
    </source>
</evidence>
<feature type="transmembrane region" description="Helical" evidence="6">
    <location>
        <begin position="51"/>
        <end position="70"/>
    </location>
</feature>
<comment type="caution">
    <text evidence="7">The sequence shown here is derived from an EMBL/GenBank/DDBJ whole genome shotgun (WGS) entry which is preliminary data.</text>
</comment>
<evidence type="ECO:0000313" key="8">
    <source>
        <dbReference type="Proteomes" id="UP001203207"/>
    </source>
</evidence>
<keyword evidence="4 6" id="KW-1133">Transmembrane helix</keyword>
<accession>A0AAE3G1N1</accession>
<dbReference type="PANTHER" id="PTHR30250:SF27">
    <property type="entry name" value="POLYSACCHARIDE BIOSYNTHESIS PROTEIN"/>
    <property type="match status" value="1"/>
</dbReference>
<name>A0AAE3G1N1_9EURY</name>
<dbReference type="Proteomes" id="UP001203207">
    <property type="component" value="Unassembled WGS sequence"/>
</dbReference>
<sequence length="496" mass="54055">MPSETDSTSDSVRSIARGASLYTIGKIISDAGEFALHLLVSRLLGANLYGMYAYGKTIAFMALLVTNVGANKSLLKYLPQYEHQPAKQEFVLALAYGTSLVGAATVSGGLFLFAPAISAFTIADDRFIPILRLFAAILFIDTLANVGYATFRALEIIEYEILTKRILKPLFRVCFVGLALLYGASVYGVVVALAVGSLLAFFIMTYFFLTRVSIRPRLNSPAASPETVKSYYNYSVPLTAKDAGNLLQGRVDILMVGFFLSASTVGVYNVAVVVSGLLYIPLLAFNQLFPPVVSRLYTSGNLAELQRLFSAITRWIFTVSLFFGLFAIVFRYDILLLFGEEFTAGTTVLVLFVIGQLLNAATGPSGYVLMMTEHQYVVMANEWVFGILNIVLNLFFIQAFGILGAAAATAGVLALRNIVKVAEVWYFEQLFPYHRSFLKPIGAGVLAAIGMLVVQLMLPSLIGLVFGALVGCLLYGGSLWVLGISQLDRQLLTEFR</sequence>
<gene>
    <name evidence="7" type="ORF">AArcSt2_16355</name>
</gene>
<keyword evidence="5 6" id="KW-0472">Membrane</keyword>
<evidence type="ECO:0000256" key="3">
    <source>
        <dbReference type="ARBA" id="ARBA00022692"/>
    </source>
</evidence>
<feature type="transmembrane region" description="Helical" evidence="6">
    <location>
        <begin position="166"/>
        <end position="184"/>
    </location>
</feature>
<feature type="transmembrane region" description="Helical" evidence="6">
    <location>
        <begin position="253"/>
        <end position="280"/>
    </location>
</feature>
<feature type="transmembrane region" description="Helical" evidence="6">
    <location>
        <begin position="436"/>
        <end position="458"/>
    </location>
</feature>
<dbReference type="InterPro" id="IPR050833">
    <property type="entry name" value="Poly_Biosynth_Transport"/>
</dbReference>
<keyword evidence="2" id="KW-1003">Cell membrane</keyword>
<reference evidence="7" key="2">
    <citation type="submission" date="2022-02" db="EMBL/GenBank/DDBJ databases">
        <authorList>
            <person name="Elcheninov A.G."/>
            <person name="Sorokin D.Y."/>
            <person name="Kublanov I.V."/>
        </authorList>
    </citation>
    <scope>NUCLEOTIDE SEQUENCE</scope>
    <source>
        <strain evidence="7">AArc-St2</strain>
    </source>
</reference>
<dbReference type="PANTHER" id="PTHR30250">
    <property type="entry name" value="PST FAMILY PREDICTED COLANIC ACID TRANSPORTER"/>
    <property type="match status" value="1"/>
</dbReference>
<dbReference type="GO" id="GO:0005886">
    <property type="term" value="C:plasma membrane"/>
    <property type="evidence" value="ECO:0007669"/>
    <property type="project" value="UniProtKB-SubCell"/>
</dbReference>
<feature type="transmembrane region" description="Helical" evidence="6">
    <location>
        <begin position="90"/>
        <end position="113"/>
    </location>
</feature>
<keyword evidence="3 6" id="KW-0812">Transmembrane</keyword>
<feature type="transmembrane region" description="Helical" evidence="6">
    <location>
        <begin position="133"/>
        <end position="154"/>
    </location>
</feature>
<proteinExistence type="predicted"/>
<organism evidence="7 8">
    <name type="scientific">Natronocalculus amylovorans</name>
    <dbReference type="NCBI Taxonomy" id="2917812"/>
    <lineage>
        <taxon>Archaea</taxon>
        <taxon>Methanobacteriati</taxon>
        <taxon>Methanobacteriota</taxon>
        <taxon>Stenosarchaea group</taxon>
        <taxon>Halobacteria</taxon>
        <taxon>Halobacteriales</taxon>
        <taxon>Haloferacaceae</taxon>
        <taxon>Natronocalculus</taxon>
    </lineage>
</organism>
<evidence type="ECO:0000256" key="1">
    <source>
        <dbReference type="ARBA" id="ARBA00004651"/>
    </source>
</evidence>
<protein>
    <submittedName>
        <fullName evidence="7">Oligosaccharide flippase family protein</fullName>
    </submittedName>
</protein>
<feature type="transmembrane region" description="Helical" evidence="6">
    <location>
        <begin position="383"/>
        <end position="415"/>
    </location>
</feature>
<evidence type="ECO:0000313" key="7">
    <source>
        <dbReference type="EMBL" id="MCL9818510.1"/>
    </source>
</evidence>
<dbReference type="InterPro" id="IPR002797">
    <property type="entry name" value="Polysacc_synth"/>
</dbReference>
<reference evidence="7" key="1">
    <citation type="journal article" date="2022" name="Syst. Appl. Microbiol.">
        <title>Natronocalculus amylovorans gen. nov., sp. nov., and Natranaeroarchaeum aerophilus sp. nov., dominant culturable amylolytic natronoarchaea from hypersaline soda lakes in southwestern Siberia.</title>
        <authorList>
            <person name="Sorokin D.Y."/>
            <person name="Elcheninov A.G."/>
            <person name="Khizhniak T.V."/>
            <person name="Koenen M."/>
            <person name="Bale N.J."/>
            <person name="Damste J.S.S."/>
            <person name="Kublanov I.V."/>
        </authorList>
    </citation>
    <scope>NUCLEOTIDE SEQUENCE</scope>
    <source>
        <strain evidence="7">AArc-St2</strain>
    </source>
</reference>
<dbReference type="Pfam" id="PF01943">
    <property type="entry name" value="Polysacc_synt"/>
    <property type="match status" value="1"/>
</dbReference>
<dbReference type="EMBL" id="JAKRVX010000013">
    <property type="protein sequence ID" value="MCL9818510.1"/>
    <property type="molecule type" value="Genomic_DNA"/>
</dbReference>
<feature type="transmembrane region" description="Helical" evidence="6">
    <location>
        <begin position="190"/>
        <end position="209"/>
    </location>
</feature>
<dbReference type="AlphaFoldDB" id="A0AAE3G1N1"/>